<evidence type="ECO:0000256" key="2">
    <source>
        <dbReference type="ARBA" id="ARBA00022741"/>
    </source>
</evidence>
<dbReference type="PROSITE" id="PS50011">
    <property type="entry name" value="PROTEIN_KINASE_DOM"/>
    <property type="match status" value="1"/>
</dbReference>
<dbReference type="AlphaFoldDB" id="A0ABD4TND2"/>
<keyword evidence="6" id="KW-0808">Transferase</keyword>
<dbReference type="Proteomes" id="UP001524383">
    <property type="component" value="Unassembled WGS sequence"/>
</dbReference>
<dbReference type="GO" id="GO:0008270">
    <property type="term" value="F:zinc ion binding"/>
    <property type="evidence" value="ECO:0007669"/>
    <property type="project" value="UniProtKB-KW"/>
</dbReference>
<dbReference type="InterPro" id="IPR011042">
    <property type="entry name" value="6-blade_b-propeller_TolB-like"/>
</dbReference>
<dbReference type="SUPFAM" id="SSF48452">
    <property type="entry name" value="TPR-like"/>
    <property type="match status" value="1"/>
</dbReference>
<evidence type="ECO:0000313" key="6">
    <source>
        <dbReference type="EMBL" id="MCQ1539513.1"/>
    </source>
</evidence>
<evidence type="ECO:0000259" key="5">
    <source>
        <dbReference type="PROSITE" id="PS50011"/>
    </source>
</evidence>
<dbReference type="SMART" id="SM00220">
    <property type="entry name" value="S_TKc"/>
    <property type="match status" value="1"/>
</dbReference>
<dbReference type="Gene3D" id="1.25.40.10">
    <property type="entry name" value="Tetratricopeptide repeat domain"/>
    <property type="match status" value="1"/>
</dbReference>
<protein>
    <submittedName>
        <fullName evidence="6">Protein kinase</fullName>
    </submittedName>
</protein>
<keyword evidence="7" id="KW-1185">Reference proteome</keyword>
<dbReference type="SUPFAM" id="SSF56112">
    <property type="entry name" value="Protein kinase-like (PK-like)"/>
    <property type="match status" value="1"/>
</dbReference>
<feature type="repeat" description="TPR" evidence="4">
    <location>
        <begin position="357"/>
        <end position="390"/>
    </location>
</feature>
<evidence type="ECO:0000256" key="3">
    <source>
        <dbReference type="ARBA" id="ARBA00022840"/>
    </source>
</evidence>
<dbReference type="PANTHER" id="PTHR24104">
    <property type="entry name" value="E3 UBIQUITIN-PROTEIN LIGASE NHLRC1-RELATED"/>
    <property type="match status" value="1"/>
</dbReference>
<dbReference type="Pfam" id="PF00069">
    <property type="entry name" value="Pkinase"/>
    <property type="match status" value="1"/>
</dbReference>
<dbReference type="PROSITE" id="PS51125">
    <property type="entry name" value="NHL"/>
    <property type="match status" value="6"/>
</dbReference>
<dbReference type="PROSITE" id="PS00108">
    <property type="entry name" value="PROTEIN_KINASE_ST"/>
    <property type="match status" value="1"/>
</dbReference>
<dbReference type="InterPro" id="IPR000719">
    <property type="entry name" value="Prot_kinase_dom"/>
</dbReference>
<dbReference type="CDD" id="cd14955">
    <property type="entry name" value="NHL_like_4"/>
    <property type="match status" value="1"/>
</dbReference>
<organism evidence="6 7">
    <name type="scientific">Methanocalculus taiwanensis</name>
    <dbReference type="NCBI Taxonomy" id="106207"/>
    <lineage>
        <taxon>Archaea</taxon>
        <taxon>Methanobacteriati</taxon>
        <taxon>Methanobacteriota</taxon>
        <taxon>Stenosarchaea group</taxon>
        <taxon>Methanomicrobia</taxon>
        <taxon>Methanomicrobiales</taxon>
        <taxon>Methanocalculaceae</taxon>
        <taxon>Methanocalculus</taxon>
    </lineage>
</organism>
<dbReference type="Gene3D" id="2.120.10.30">
    <property type="entry name" value="TolB, C-terminal domain"/>
    <property type="match status" value="2"/>
</dbReference>
<sequence length="878" mass="96890">MGLFDFLKGSKKSEDVTANKELERKTNEWGSYGTGDGQLNGPTHIAVAPDGTVYVTEYYNRRIQVFTGDGTFLRKWGSFGTGDGQFQMPQGTAVAPDGTVYVADAYCIQLFTGYGRFLRKWGSWGSGDGHFIELKGVAIAPDGTVYVADTRNSRIQVFTRDGTFLRKWGSKGTGEGQFTSPSGIAVAPDGSIYVTESGNQRVQVFTPEGSFIRTWGRGGSGDGQLRLPQGIAVAPDGTVYVADTKNNRIQVFTGDGTFLRKWGSKGTGEGQFTSPSGIAVAPDGTVYVADTKNNRISFFDEKSKKEDIRNKILSLDKKGITFTNEGRIEESLECYKQALELDPANSQIKEKHDAHKMLILNKNGLTFTSEGRFAEALECYNLSLELDPANSQIKKKRDALIARTPEISIAFSKTSLAPNKWEQIDFTLKNFGKATAEKLTVGFSDIADVRRTETTYTVQAGESVTDTVSIKSDAHGRAPLDVTMKYRDFANRTFETTSTIWLTISDTGATSAPGFSASSPPPTSSTDPSALFARYQSHDLIGEGGFARVYRVIRDGKVYAVKVPKTPDSATGKTFISEIQNWTRLNHPNIVKVFDYNILPTPYFEMEYCEASLDSLPKPMSPDQAAWLIYGVCTGLHYAHSLKIIHRDLKPQNILIKEGIPKITDWGLSKVMTESKSTTSTSFTPYYAAPEQMGSQPKDERTDIWQLGAILYELVTGTVPFTGDSMMEVMMGIMSRDPVKPTDLNPDAKELEPVILRCLEKDPAKRFGSVTELQRVLAFYLKVTYTEALKKSQGSDDRRSAYLCGELLLIHLDSGELPKALLYGKDLIRYTSGEGRATLESLVEQMSFCIDEGLDDLPEELMRKAEWIVHGSRLEGMG</sequence>
<evidence type="ECO:0000313" key="7">
    <source>
        <dbReference type="Proteomes" id="UP001524383"/>
    </source>
</evidence>
<dbReference type="Gene3D" id="1.10.510.10">
    <property type="entry name" value="Transferase(Phosphotransferase) domain 1"/>
    <property type="match status" value="1"/>
</dbReference>
<dbReference type="PROSITE" id="PS00107">
    <property type="entry name" value="PROTEIN_KINASE_ATP"/>
    <property type="match status" value="1"/>
</dbReference>
<evidence type="ECO:0000256" key="4">
    <source>
        <dbReference type="PROSITE-ProRule" id="PRU00339"/>
    </source>
</evidence>
<proteinExistence type="predicted"/>
<dbReference type="GO" id="GO:0016301">
    <property type="term" value="F:kinase activity"/>
    <property type="evidence" value="ECO:0007669"/>
    <property type="project" value="UniProtKB-KW"/>
</dbReference>
<dbReference type="SUPFAM" id="SSF101898">
    <property type="entry name" value="NHL repeat"/>
    <property type="match status" value="1"/>
</dbReference>
<keyword evidence="4" id="KW-0802">TPR repeat</keyword>
<dbReference type="InterPro" id="IPR050952">
    <property type="entry name" value="TRIM-NHL_E3_ligases"/>
</dbReference>
<dbReference type="InterPro" id="IPR017441">
    <property type="entry name" value="Protein_kinase_ATP_BS"/>
</dbReference>
<dbReference type="Gene3D" id="2.40.10.500">
    <property type="match status" value="1"/>
</dbReference>
<keyword evidence="6" id="KW-0418">Kinase</keyword>
<dbReference type="EMBL" id="VOTZ01000034">
    <property type="protein sequence ID" value="MCQ1539513.1"/>
    <property type="molecule type" value="Genomic_DNA"/>
</dbReference>
<dbReference type="SMART" id="SM00028">
    <property type="entry name" value="TPR"/>
    <property type="match status" value="2"/>
</dbReference>
<dbReference type="InterPro" id="IPR011009">
    <property type="entry name" value="Kinase-like_dom_sf"/>
</dbReference>
<reference evidence="6 7" key="1">
    <citation type="submission" date="2019-08" db="EMBL/GenBank/DDBJ databases">
        <authorList>
            <person name="Chen S.-C."/>
            <person name="Lai M.-C."/>
            <person name="You Y.-T."/>
        </authorList>
    </citation>
    <scope>NUCLEOTIDE SEQUENCE [LARGE SCALE GENOMIC DNA]</scope>
    <source>
        <strain evidence="6 7">P2F9704a</strain>
    </source>
</reference>
<dbReference type="CDD" id="cd14014">
    <property type="entry name" value="STKc_PknB_like"/>
    <property type="match status" value="1"/>
</dbReference>
<keyword evidence="2" id="KW-0547">Nucleotide-binding</keyword>
<keyword evidence="1" id="KW-0677">Repeat</keyword>
<name>A0ABD4TND2_9EURY</name>
<dbReference type="Pfam" id="PF13181">
    <property type="entry name" value="TPR_8"/>
    <property type="match status" value="2"/>
</dbReference>
<dbReference type="InterPro" id="IPR008271">
    <property type="entry name" value="Ser/Thr_kinase_AS"/>
</dbReference>
<evidence type="ECO:0000256" key="1">
    <source>
        <dbReference type="ARBA" id="ARBA00022737"/>
    </source>
</evidence>
<dbReference type="RefSeq" id="WP_255333481.1">
    <property type="nucleotide sequence ID" value="NZ_VOTZ01000034.1"/>
</dbReference>
<dbReference type="InterPro" id="IPR011990">
    <property type="entry name" value="TPR-like_helical_dom_sf"/>
</dbReference>
<dbReference type="GO" id="GO:0005524">
    <property type="term" value="F:ATP binding"/>
    <property type="evidence" value="ECO:0007669"/>
    <property type="project" value="UniProtKB-KW"/>
</dbReference>
<dbReference type="Pfam" id="PF01436">
    <property type="entry name" value="NHL"/>
    <property type="match status" value="5"/>
</dbReference>
<accession>A0ABD4TND2</accession>
<gene>
    <name evidence="6" type="ORF">FTO68_11045</name>
</gene>
<feature type="domain" description="Protein kinase" evidence="5">
    <location>
        <begin position="535"/>
        <end position="780"/>
    </location>
</feature>
<dbReference type="InterPro" id="IPR001258">
    <property type="entry name" value="NHL_repeat"/>
</dbReference>
<dbReference type="InterPro" id="IPR019734">
    <property type="entry name" value="TPR_rpt"/>
</dbReference>
<dbReference type="PANTHER" id="PTHR24104:SF25">
    <property type="entry name" value="PROTEIN LIN-41"/>
    <property type="match status" value="1"/>
</dbReference>
<comment type="caution">
    <text evidence="6">The sequence shown here is derived from an EMBL/GenBank/DDBJ whole genome shotgun (WGS) entry which is preliminary data.</text>
</comment>
<feature type="repeat" description="TPR" evidence="4">
    <location>
        <begin position="312"/>
        <end position="345"/>
    </location>
</feature>
<dbReference type="PROSITE" id="PS50005">
    <property type="entry name" value="TPR"/>
    <property type="match status" value="2"/>
</dbReference>
<keyword evidence="3" id="KW-0067">ATP-binding</keyword>